<reference evidence="2" key="1">
    <citation type="journal article" date="2019" name="Int. J. Syst. Evol. Microbiol.">
        <title>The Global Catalogue of Microorganisms (GCM) 10K type strain sequencing project: providing services to taxonomists for standard genome sequencing and annotation.</title>
        <authorList>
            <consortium name="The Broad Institute Genomics Platform"/>
            <consortium name="The Broad Institute Genome Sequencing Center for Infectious Disease"/>
            <person name="Wu L."/>
            <person name="Ma J."/>
        </authorList>
    </citation>
    <scope>NUCLEOTIDE SEQUENCE [LARGE SCALE GENOMIC DNA]</scope>
    <source>
        <strain evidence="2">CGMCC 1.12478</strain>
    </source>
</reference>
<gene>
    <name evidence="1" type="ORF">GCM10011363_03090</name>
</gene>
<dbReference type="Proteomes" id="UP000645462">
    <property type="component" value="Unassembled WGS sequence"/>
</dbReference>
<evidence type="ECO:0000313" key="2">
    <source>
        <dbReference type="Proteomes" id="UP000645462"/>
    </source>
</evidence>
<protein>
    <recommendedName>
        <fullName evidence="3">DUF2125 domain-containing protein</fullName>
    </recommendedName>
</protein>
<dbReference type="RefSeq" id="WP_188480189.1">
    <property type="nucleotide sequence ID" value="NZ_BMFC01000001.1"/>
</dbReference>
<proteinExistence type="predicted"/>
<dbReference type="InterPro" id="IPR018666">
    <property type="entry name" value="DUF2125"/>
</dbReference>
<evidence type="ECO:0008006" key="3">
    <source>
        <dbReference type="Google" id="ProtNLM"/>
    </source>
</evidence>
<name>A0ABQ1K6W2_9RHOB</name>
<accession>A0ABQ1K6W2</accession>
<comment type="caution">
    <text evidence="1">The sequence shown here is derived from an EMBL/GenBank/DDBJ whole genome shotgun (WGS) entry which is preliminary data.</text>
</comment>
<sequence length="325" mass="34439">MKRLLVAIILATLAYSGWWFYAAHDLRSSVADWFAGQRAAGLQAEYADLTVRGFPNRTDLTITDPQLAAGDGGMGWQAQFLQILALSYKQGHVIVAWPDAQTLTTPQGDIAITSDGLRASVVHEDGMLIRTNLEATVLNLTGQDQALAMADVNAALQKIETTPSTYRIALSIGSMAATSPQSVPQIGPDSLASLRAEVDLGLDQPLSFDALTGGPAQITDITLHRSEITYGSVTFKVTGDATLDSDGRASGEITLSAENWREAIAAARDSSALPPALSDGLIDLLSMLSTFNGARDALDVTLGLNRGTVLLGPIPIGTLPPLQWR</sequence>
<dbReference type="Pfam" id="PF09898">
    <property type="entry name" value="DUF2125"/>
    <property type="match status" value="1"/>
</dbReference>
<evidence type="ECO:0000313" key="1">
    <source>
        <dbReference type="EMBL" id="GGB89879.1"/>
    </source>
</evidence>
<keyword evidence="2" id="KW-1185">Reference proteome</keyword>
<organism evidence="1 2">
    <name type="scientific">Marivita lacus</name>
    <dbReference type="NCBI Taxonomy" id="1323742"/>
    <lineage>
        <taxon>Bacteria</taxon>
        <taxon>Pseudomonadati</taxon>
        <taxon>Pseudomonadota</taxon>
        <taxon>Alphaproteobacteria</taxon>
        <taxon>Rhodobacterales</taxon>
        <taxon>Roseobacteraceae</taxon>
        <taxon>Marivita</taxon>
    </lineage>
</organism>
<dbReference type="EMBL" id="BMFC01000001">
    <property type="protein sequence ID" value="GGB89879.1"/>
    <property type="molecule type" value="Genomic_DNA"/>
</dbReference>